<dbReference type="Gene3D" id="3.40.50.720">
    <property type="entry name" value="NAD(P)-binding Rossmann-like Domain"/>
    <property type="match status" value="1"/>
</dbReference>
<dbReference type="GO" id="GO:0006633">
    <property type="term" value="P:fatty acid biosynthetic process"/>
    <property type="evidence" value="ECO:0007669"/>
    <property type="project" value="TreeGrafter"/>
</dbReference>
<feature type="domain" description="Ketoreductase" evidence="3">
    <location>
        <begin position="82"/>
        <end position="249"/>
    </location>
</feature>
<name>A0A915DVH1_9BILA</name>
<dbReference type="SMART" id="SM00822">
    <property type="entry name" value="PKS_KR"/>
    <property type="match status" value="1"/>
</dbReference>
<keyword evidence="4" id="KW-1185">Reference proteome</keyword>
<dbReference type="SUPFAM" id="SSF51735">
    <property type="entry name" value="NAD(P)-binding Rossmann-fold domains"/>
    <property type="match status" value="1"/>
</dbReference>
<evidence type="ECO:0000256" key="1">
    <source>
        <dbReference type="ARBA" id="ARBA00022450"/>
    </source>
</evidence>
<sequence length="304" mass="34048">MQKRIGNHYRTDFFYFAKPDKDFWNKWSTHLDGLHWTTYRFVQQISIYFDWKRAFCWSCSTRKKDNISSDVIMPSDSADHKSCCLLLGGSGSIGQAFASAIRKLNPTIHLIFASRSCTQQSQEFKKLYGDCECRDVDICNAIAMDALLESVAKAIHSSDQQAQMVLAEKMKGATNLLNAIAKSGLTVDCLVVNSSLTAVNGLQGNSDYAAANLFLDSLAQLQSTENNCRPSFQGVNRLVSIQWPAWRASKMFTNSSLSKDEDVLKHSIREKQARKFIQNILSDKSLQQGVLAVTSSNPLKSDNF</sequence>
<dbReference type="InterPro" id="IPR057326">
    <property type="entry name" value="KR_dom"/>
</dbReference>
<evidence type="ECO:0000259" key="3">
    <source>
        <dbReference type="SMART" id="SM00822"/>
    </source>
</evidence>
<organism evidence="4 5">
    <name type="scientific">Ditylenchus dipsaci</name>
    <dbReference type="NCBI Taxonomy" id="166011"/>
    <lineage>
        <taxon>Eukaryota</taxon>
        <taxon>Metazoa</taxon>
        <taxon>Ecdysozoa</taxon>
        <taxon>Nematoda</taxon>
        <taxon>Chromadorea</taxon>
        <taxon>Rhabditida</taxon>
        <taxon>Tylenchina</taxon>
        <taxon>Tylenchomorpha</taxon>
        <taxon>Sphaerularioidea</taxon>
        <taxon>Anguinidae</taxon>
        <taxon>Anguininae</taxon>
        <taxon>Ditylenchus</taxon>
    </lineage>
</organism>
<dbReference type="PANTHER" id="PTHR43775">
    <property type="entry name" value="FATTY ACID SYNTHASE"/>
    <property type="match status" value="1"/>
</dbReference>
<evidence type="ECO:0000313" key="5">
    <source>
        <dbReference type="WBParaSite" id="jg23385"/>
    </source>
</evidence>
<evidence type="ECO:0000313" key="4">
    <source>
        <dbReference type="Proteomes" id="UP000887574"/>
    </source>
</evidence>
<evidence type="ECO:0000256" key="2">
    <source>
        <dbReference type="ARBA" id="ARBA00022553"/>
    </source>
</evidence>
<reference evidence="5" key="1">
    <citation type="submission" date="2022-11" db="UniProtKB">
        <authorList>
            <consortium name="WormBaseParasite"/>
        </authorList>
    </citation>
    <scope>IDENTIFICATION</scope>
</reference>
<accession>A0A915DVH1</accession>
<dbReference type="Pfam" id="PF08659">
    <property type="entry name" value="KR"/>
    <property type="match status" value="1"/>
</dbReference>
<dbReference type="Proteomes" id="UP000887574">
    <property type="component" value="Unplaced"/>
</dbReference>
<dbReference type="InterPro" id="IPR036291">
    <property type="entry name" value="NAD(P)-bd_dom_sf"/>
</dbReference>
<dbReference type="PANTHER" id="PTHR43775:SF37">
    <property type="entry name" value="SI:DKEY-61P9.11"/>
    <property type="match status" value="1"/>
</dbReference>
<dbReference type="WBParaSite" id="jg23385">
    <property type="protein sequence ID" value="jg23385"/>
    <property type="gene ID" value="jg23385"/>
</dbReference>
<dbReference type="InterPro" id="IPR050091">
    <property type="entry name" value="PKS_NRPS_Biosynth_Enz"/>
</dbReference>
<protein>
    <submittedName>
        <fullName evidence="5">Ketoreductase (KR) domain-containing protein</fullName>
    </submittedName>
</protein>
<proteinExistence type="predicted"/>
<dbReference type="GO" id="GO:0004312">
    <property type="term" value="F:fatty acid synthase activity"/>
    <property type="evidence" value="ECO:0007669"/>
    <property type="project" value="TreeGrafter"/>
</dbReference>
<keyword evidence="2" id="KW-0597">Phosphoprotein</keyword>
<dbReference type="AlphaFoldDB" id="A0A915DVH1"/>
<keyword evidence="1" id="KW-0596">Phosphopantetheine</keyword>
<dbReference type="InterPro" id="IPR013968">
    <property type="entry name" value="PKS_KR"/>
</dbReference>